<gene>
    <name evidence="1" type="ORF">HPB50_018884</name>
</gene>
<protein>
    <submittedName>
        <fullName evidence="1">Uncharacterized protein</fullName>
    </submittedName>
</protein>
<dbReference type="EMBL" id="CM023487">
    <property type="protein sequence ID" value="KAH6926494.1"/>
    <property type="molecule type" value="Genomic_DNA"/>
</dbReference>
<name>A0ACB7RYF8_HYAAI</name>
<accession>A0ACB7RYF8</accession>
<organism evidence="1 2">
    <name type="scientific">Hyalomma asiaticum</name>
    <name type="common">Tick</name>
    <dbReference type="NCBI Taxonomy" id="266040"/>
    <lineage>
        <taxon>Eukaryota</taxon>
        <taxon>Metazoa</taxon>
        <taxon>Ecdysozoa</taxon>
        <taxon>Arthropoda</taxon>
        <taxon>Chelicerata</taxon>
        <taxon>Arachnida</taxon>
        <taxon>Acari</taxon>
        <taxon>Parasitiformes</taxon>
        <taxon>Ixodida</taxon>
        <taxon>Ixodoidea</taxon>
        <taxon>Ixodidae</taxon>
        <taxon>Hyalomminae</taxon>
        <taxon>Hyalomma</taxon>
    </lineage>
</organism>
<comment type="caution">
    <text evidence="1">The sequence shown here is derived from an EMBL/GenBank/DDBJ whole genome shotgun (WGS) entry which is preliminary data.</text>
</comment>
<proteinExistence type="predicted"/>
<keyword evidence="2" id="KW-1185">Reference proteome</keyword>
<evidence type="ECO:0000313" key="1">
    <source>
        <dbReference type="EMBL" id="KAH6926494.1"/>
    </source>
</evidence>
<sequence length="177" mass="19361">MLNDFRNQRRQLECSTKFVDDCMEGLLKASFTVFMAGFKKNVEGVCSVGTKEHEDYVKAVGCMNSVGTALHSCWGTFRDSLQKAISKAPSRTACHDLESCAEQSLTPCESTGGKDVFIGMLRRAFVEPINLTCDEYSKGSEACKSLPKLPALGAHDPKVESYIELLAQVAGTANHRN</sequence>
<reference evidence="1" key="1">
    <citation type="submission" date="2020-05" db="EMBL/GenBank/DDBJ databases">
        <title>Large-scale comparative analyses of tick genomes elucidate their genetic diversity and vector capacities.</title>
        <authorList>
            <person name="Jia N."/>
            <person name="Wang J."/>
            <person name="Shi W."/>
            <person name="Du L."/>
            <person name="Sun Y."/>
            <person name="Zhan W."/>
            <person name="Jiang J."/>
            <person name="Wang Q."/>
            <person name="Zhang B."/>
            <person name="Ji P."/>
            <person name="Sakyi L.B."/>
            <person name="Cui X."/>
            <person name="Yuan T."/>
            <person name="Jiang B."/>
            <person name="Yang W."/>
            <person name="Lam T.T.-Y."/>
            <person name="Chang Q."/>
            <person name="Ding S."/>
            <person name="Wang X."/>
            <person name="Zhu J."/>
            <person name="Ruan X."/>
            <person name="Zhao L."/>
            <person name="Wei J."/>
            <person name="Que T."/>
            <person name="Du C."/>
            <person name="Cheng J."/>
            <person name="Dai P."/>
            <person name="Han X."/>
            <person name="Huang E."/>
            <person name="Gao Y."/>
            <person name="Liu J."/>
            <person name="Shao H."/>
            <person name="Ye R."/>
            <person name="Li L."/>
            <person name="Wei W."/>
            <person name="Wang X."/>
            <person name="Wang C."/>
            <person name="Yang T."/>
            <person name="Huo Q."/>
            <person name="Li W."/>
            <person name="Guo W."/>
            <person name="Chen H."/>
            <person name="Zhou L."/>
            <person name="Ni X."/>
            <person name="Tian J."/>
            <person name="Zhou Y."/>
            <person name="Sheng Y."/>
            <person name="Liu T."/>
            <person name="Pan Y."/>
            <person name="Xia L."/>
            <person name="Li J."/>
            <person name="Zhao F."/>
            <person name="Cao W."/>
        </authorList>
    </citation>
    <scope>NUCLEOTIDE SEQUENCE</scope>
    <source>
        <strain evidence="1">Hyas-2018</strain>
    </source>
</reference>
<dbReference type="Proteomes" id="UP000821845">
    <property type="component" value="Chromosome 7"/>
</dbReference>
<evidence type="ECO:0000313" key="2">
    <source>
        <dbReference type="Proteomes" id="UP000821845"/>
    </source>
</evidence>